<accession>A0A6A6MQ40</accession>
<feature type="compositionally biased region" description="Basic and acidic residues" evidence="1">
    <location>
        <begin position="129"/>
        <end position="144"/>
    </location>
</feature>
<proteinExistence type="predicted"/>
<organism evidence="2 3">
    <name type="scientific">Hevea brasiliensis</name>
    <name type="common">Para rubber tree</name>
    <name type="synonym">Siphonia brasiliensis</name>
    <dbReference type="NCBI Taxonomy" id="3981"/>
    <lineage>
        <taxon>Eukaryota</taxon>
        <taxon>Viridiplantae</taxon>
        <taxon>Streptophyta</taxon>
        <taxon>Embryophyta</taxon>
        <taxon>Tracheophyta</taxon>
        <taxon>Spermatophyta</taxon>
        <taxon>Magnoliopsida</taxon>
        <taxon>eudicotyledons</taxon>
        <taxon>Gunneridae</taxon>
        <taxon>Pentapetalae</taxon>
        <taxon>rosids</taxon>
        <taxon>fabids</taxon>
        <taxon>Malpighiales</taxon>
        <taxon>Euphorbiaceae</taxon>
        <taxon>Crotonoideae</taxon>
        <taxon>Micrandreae</taxon>
        <taxon>Hevea</taxon>
    </lineage>
</organism>
<name>A0A6A6MQ40_HEVBR</name>
<evidence type="ECO:0000313" key="2">
    <source>
        <dbReference type="EMBL" id="KAF2314303.1"/>
    </source>
</evidence>
<feature type="compositionally biased region" description="Basic and acidic residues" evidence="1">
    <location>
        <begin position="196"/>
        <end position="205"/>
    </location>
</feature>
<dbReference type="AlphaFoldDB" id="A0A6A6MQ40"/>
<gene>
    <name evidence="2" type="ORF">GH714_025204</name>
</gene>
<evidence type="ECO:0000256" key="1">
    <source>
        <dbReference type="SAM" id="MobiDB-lite"/>
    </source>
</evidence>
<feature type="region of interest" description="Disordered" evidence="1">
    <location>
        <begin position="120"/>
        <end position="275"/>
    </location>
</feature>
<sequence>MDEIAAMQASRLELPYLRTSGIVLASEENYPSQISGLSGGKQNCSIASVSESSLGSLDINQESVLPTSAPVQSTDEKTQVAMTWPNHLPQCMHNFQGPVFQQMPLSRHLFPSMQVPPPYFQGNMQWPPKVDDSSLGHDWEPDGNKKHKSSSRNKKSSHEKGLETSNPVDSTEPSDSSSDTESDDNLQNGEKQSSVEQRDGEKGSMSDETSDEDELIDGEALKQQVEEAVGSLERRHKSTSRHNKKSNRSIIDCSNDEDNKKVSANNPGGQKVNEQ</sequence>
<feature type="compositionally biased region" description="Basic residues" evidence="1">
    <location>
        <begin position="234"/>
        <end position="247"/>
    </location>
</feature>
<dbReference type="Proteomes" id="UP000467840">
    <property type="component" value="Chromosome 15"/>
</dbReference>
<protein>
    <submittedName>
        <fullName evidence="2">Uncharacterized protein</fullName>
    </submittedName>
</protein>
<feature type="compositionally biased region" description="Polar residues" evidence="1">
    <location>
        <begin position="185"/>
        <end position="195"/>
    </location>
</feature>
<dbReference type="EMBL" id="JAAGAX010000005">
    <property type="protein sequence ID" value="KAF2314303.1"/>
    <property type="molecule type" value="Genomic_DNA"/>
</dbReference>
<comment type="caution">
    <text evidence="2">The sequence shown here is derived from an EMBL/GenBank/DDBJ whole genome shotgun (WGS) entry which is preliminary data.</text>
</comment>
<feature type="compositionally biased region" description="Basic residues" evidence="1">
    <location>
        <begin position="145"/>
        <end position="155"/>
    </location>
</feature>
<evidence type="ECO:0000313" key="3">
    <source>
        <dbReference type="Proteomes" id="UP000467840"/>
    </source>
</evidence>
<reference evidence="2 3" key="1">
    <citation type="journal article" date="2020" name="Mol. Plant">
        <title>The Chromosome-Based Rubber Tree Genome Provides New Insights into Spurge Genome Evolution and Rubber Biosynthesis.</title>
        <authorList>
            <person name="Liu J."/>
            <person name="Shi C."/>
            <person name="Shi C.C."/>
            <person name="Li W."/>
            <person name="Zhang Q.J."/>
            <person name="Zhang Y."/>
            <person name="Li K."/>
            <person name="Lu H.F."/>
            <person name="Shi C."/>
            <person name="Zhu S.T."/>
            <person name="Xiao Z.Y."/>
            <person name="Nan H."/>
            <person name="Yue Y."/>
            <person name="Zhu X.G."/>
            <person name="Wu Y."/>
            <person name="Hong X.N."/>
            <person name="Fan G.Y."/>
            <person name="Tong Y."/>
            <person name="Zhang D."/>
            <person name="Mao C.L."/>
            <person name="Liu Y.L."/>
            <person name="Hao S.J."/>
            <person name="Liu W.Q."/>
            <person name="Lv M.Q."/>
            <person name="Zhang H.B."/>
            <person name="Liu Y."/>
            <person name="Hu-Tang G.R."/>
            <person name="Wang J.P."/>
            <person name="Wang J.H."/>
            <person name="Sun Y.H."/>
            <person name="Ni S.B."/>
            <person name="Chen W.B."/>
            <person name="Zhang X.C."/>
            <person name="Jiao Y.N."/>
            <person name="Eichler E.E."/>
            <person name="Li G.H."/>
            <person name="Liu X."/>
            <person name="Gao L.Z."/>
        </authorList>
    </citation>
    <scope>NUCLEOTIDE SEQUENCE [LARGE SCALE GENOMIC DNA]</scope>
    <source>
        <strain evidence="3">cv. GT1</strain>
        <tissue evidence="2">Leaf</tissue>
    </source>
</reference>
<feature type="compositionally biased region" description="Acidic residues" evidence="1">
    <location>
        <begin position="208"/>
        <end position="217"/>
    </location>
</feature>
<keyword evidence="3" id="KW-1185">Reference proteome</keyword>